<accession>A0A285NSX4</accession>
<dbReference type="RefSeq" id="WP_096600771.1">
    <property type="nucleotide sequence ID" value="NZ_OBEN01000001.1"/>
</dbReference>
<dbReference type="Proteomes" id="UP000218627">
    <property type="component" value="Unassembled WGS sequence"/>
</dbReference>
<dbReference type="EMBL" id="OBEN01000001">
    <property type="protein sequence ID" value="SNZ12298.1"/>
    <property type="molecule type" value="Genomic_DNA"/>
</dbReference>
<dbReference type="OrthoDB" id="14935at2"/>
<evidence type="ECO:0000313" key="1">
    <source>
        <dbReference type="EMBL" id="SNZ12298.1"/>
    </source>
</evidence>
<evidence type="ECO:0000313" key="2">
    <source>
        <dbReference type="Proteomes" id="UP000218627"/>
    </source>
</evidence>
<name>A0A285NSX4_9AQUI</name>
<keyword evidence="2" id="KW-1185">Reference proteome</keyword>
<protein>
    <submittedName>
        <fullName evidence="1">Uncharacterized protein</fullName>
    </submittedName>
</protein>
<sequence>MRFYGIPSEEKVLEMIQNIKDGEWFFEDTNAMLKEKLSAEEVKERLKDILLQIKNWKSQMKFLPNNTVFVFVHEPSDPKVFKIYDTSSLGCSSSLSPPRWKIYRKEYEHQIT</sequence>
<gene>
    <name evidence="1" type="ORF">SAMN06265353_0529</name>
</gene>
<proteinExistence type="predicted"/>
<reference evidence="2" key="1">
    <citation type="submission" date="2017-09" db="EMBL/GenBank/DDBJ databases">
        <authorList>
            <person name="Varghese N."/>
            <person name="Submissions S."/>
        </authorList>
    </citation>
    <scope>NUCLEOTIDE SEQUENCE [LARGE SCALE GENOMIC DNA]</scope>
    <source>
        <strain evidence="2">DSM 2913</strain>
    </source>
</reference>
<organism evidence="1 2">
    <name type="scientific">Hydrogenobacter hydrogenophilus</name>
    <dbReference type="NCBI Taxonomy" id="35835"/>
    <lineage>
        <taxon>Bacteria</taxon>
        <taxon>Pseudomonadati</taxon>
        <taxon>Aquificota</taxon>
        <taxon>Aquificia</taxon>
        <taxon>Aquificales</taxon>
        <taxon>Aquificaceae</taxon>
        <taxon>Hydrogenobacter</taxon>
    </lineage>
</organism>
<dbReference type="AlphaFoldDB" id="A0A285NSX4"/>